<dbReference type="InterPro" id="IPR006158">
    <property type="entry name" value="Cobalamin-bd"/>
</dbReference>
<keyword evidence="7" id="KW-0411">Iron-sulfur</keyword>
<dbReference type="PANTHER" id="PTHR43409:SF7">
    <property type="entry name" value="BLL1977 PROTEIN"/>
    <property type="match status" value="1"/>
</dbReference>
<comment type="cofactor">
    <cofactor evidence="1">
        <name>[4Fe-4S] cluster</name>
        <dbReference type="ChEBI" id="CHEBI:49883"/>
    </cofactor>
</comment>
<dbReference type="Pfam" id="PF04055">
    <property type="entry name" value="Radical_SAM"/>
    <property type="match status" value="1"/>
</dbReference>
<dbReference type="EMBL" id="CP061336">
    <property type="protein sequence ID" value="QNU67037.1"/>
    <property type="molecule type" value="Genomic_DNA"/>
</dbReference>
<evidence type="ECO:0000256" key="3">
    <source>
        <dbReference type="ARBA" id="ARBA00022679"/>
    </source>
</evidence>
<sequence>MVRKFERILLVNCTLDKISRQKIKNTVSTPNLGLLSIASVLIMHGYKVKIIDFFVEDISENEYINILHTWNPSVIGFSVYTRTSPFYNRIMKITKQSGFNGITIAGGPHSTFNEEEMLKNTKVNYVIKGEGEFTFLKLLEHLNYPDQFPLKYVEGVSYIEEDNVIINEKFKFIGKLDALPLQPIGLIDPSNYSTAFTMITSRGCPGNCIYCSSRSMSGNKYRMRSAENIICEMIYLKDILKTDKVVFLDDTFTAIQSRFNRFIELLRHLEYKFSYRIESRGDTLIEKNLDDLKDTNCNVIHVGIESGSQEVINKIGKKINLSETIQRLLYGNKIGIHMVASFIIGHYCDNKETIRETIELMKHLKKAGVEVSVASCTPFPGTVLYENRDRLNVKILASSWQDYDFGNVIIETEFLKNEELRELLFEAVMVSM</sequence>
<keyword evidence="2" id="KW-0489">Methyltransferase</keyword>
<feature type="domain" description="B12-binding" evidence="8">
    <location>
        <begin position="15"/>
        <end position="149"/>
    </location>
</feature>
<evidence type="ECO:0000256" key="1">
    <source>
        <dbReference type="ARBA" id="ARBA00001966"/>
    </source>
</evidence>
<dbReference type="PROSITE" id="PS51332">
    <property type="entry name" value="B12_BINDING"/>
    <property type="match status" value="1"/>
</dbReference>
<evidence type="ECO:0000313" key="10">
    <source>
        <dbReference type="EMBL" id="QNU67037.1"/>
    </source>
</evidence>
<keyword evidence="6" id="KW-0408">Iron</keyword>
<organism evidence="10 11">
    <name type="scientific">Ruminiclostridium herbifermentans</name>
    <dbReference type="NCBI Taxonomy" id="2488810"/>
    <lineage>
        <taxon>Bacteria</taxon>
        <taxon>Bacillati</taxon>
        <taxon>Bacillota</taxon>
        <taxon>Clostridia</taxon>
        <taxon>Eubacteriales</taxon>
        <taxon>Oscillospiraceae</taxon>
        <taxon>Ruminiclostridium</taxon>
    </lineage>
</organism>
<dbReference type="SUPFAM" id="SSF52242">
    <property type="entry name" value="Cobalamin (vitamin B12)-binding domain"/>
    <property type="match status" value="1"/>
</dbReference>
<dbReference type="PANTHER" id="PTHR43409">
    <property type="entry name" value="ANAEROBIC MAGNESIUM-PROTOPORPHYRIN IX MONOMETHYL ESTER CYCLASE-RELATED"/>
    <property type="match status" value="1"/>
</dbReference>
<dbReference type="GO" id="GO:0051539">
    <property type="term" value="F:4 iron, 4 sulfur cluster binding"/>
    <property type="evidence" value="ECO:0007669"/>
    <property type="project" value="UniProtKB-KW"/>
</dbReference>
<dbReference type="Proteomes" id="UP000306409">
    <property type="component" value="Chromosome"/>
</dbReference>
<dbReference type="InterPro" id="IPR058240">
    <property type="entry name" value="rSAM_sf"/>
</dbReference>
<dbReference type="RefSeq" id="WP_171003540.1">
    <property type="nucleotide sequence ID" value="NZ_CP061336.1"/>
</dbReference>
<name>A0A7H1VNS5_9FIRM</name>
<dbReference type="KEGG" id="rher:EHE19_000310"/>
<evidence type="ECO:0000256" key="5">
    <source>
        <dbReference type="ARBA" id="ARBA00022723"/>
    </source>
</evidence>
<dbReference type="PROSITE" id="PS51918">
    <property type="entry name" value="RADICAL_SAM"/>
    <property type="match status" value="1"/>
</dbReference>
<dbReference type="CDD" id="cd01335">
    <property type="entry name" value="Radical_SAM"/>
    <property type="match status" value="1"/>
</dbReference>
<dbReference type="GO" id="GO:0005829">
    <property type="term" value="C:cytosol"/>
    <property type="evidence" value="ECO:0007669"/>
    <property type="project" value="TreeGrafter"/>
</dbReference>
<accession>A0A7H1VNS5</accession>
<keyword evidence="5" id="KW-0479">Metal-binding</keyword>
<evidence type="ECO:0000256" key="6">
    <source>
        <dbReference type="ARBA" id="ARBA00023004"/>
    </source>
</evidence>
<evidence type="ECO:0000259" key="9">
    <source>
        <dbReference type="PROSITE" id="PS51918"/>
    </source>
</evidence>
<dbReference type="Gene3D" id="3.40.50.280">
    <property type="entry name" value="Cobalamin-binding domain"/>
    <property type="match status" value="1"/>
</dbReference>
<evidence type="ECO:0000313" key="11">
    <source>
        <dbReference type="Proteomes" id="UP000306409"/>
    </source>
</evidence>
<feature type="domain" description="Radical SAM core" evidence="9">
    <location>
        <begin position="190"/>
        <end position="413"/>
    </location>
</feature>
<evidence type="ECO:0000256" key="7">
    <source>
        <dbReference type="ARBA" id="ARBA00023014"/>
    </source>
</evidence>
<dbReference type="SFLD" id="SFLDS00029">
    <property type="entry name" value="Radical_SAM"/>
    <property type="match status" value="1"/>
</dbReference>
<keyword evidence="11" id="KW-1185">Reference proteome</keyword>
<protein>
    <submittedName>
        <fullName evidence="10">B12-binding domain-containing radical SAM protein</fullName>
    </submittedName>
</protein>
<proteinExistence type="predicted"/>
<evidence type="ECO:0000256" key="4">
    <source>
        <dbReference type="ARBA" id="ARBA00022691"/>
    </source>
</evidence>
<dbReference type="Pfam" id="PF02310">
    <property type="entry name" value="B12-binding"/>
    <property type="match status" value="1"/>
</dbReference>
<dbReference type="AlphaFoldDB" id="A0A7H1VNS5"/>
<gene>
    <name evidence="10" type="ORF">EHE19_000310</name>
</gene>
<reference evidence="10 11" key="1">
    <citation type="submission" date="2020-09" db="EMBL/GenBank/DDBJ databases">
        <title>Characterization and genome sequencing of Ruminiclostridium sp. nov. MA18.</title>
        <authorList>
            <person name="Rettenmaier R."/>
            <person name="Kowollik M.-L."/>
            <person name="Liebl W."/>
            <person name="Zverlov V."/>
        </authorList>
    </citation>
    <scope>NUCLEOTIDE SEQUENCE [LARGE SCALE GENOMIC DNA]</scope>
    <source>
        <strain evidence="10 11">MA18</strain>
    </source>
</reference>
<dbReference type="InterPro" id="IPR051198">
    <property type="entry name" value="BchE-like"/>
</dbReference>
<dbReference type="GO" id="GO:0046872">
    <property type="term" value="F:metal ion binding"/>
    <property type="evidence" value="ECO:0007669"/>
    <property type="project" value="UniProtKB-KW"/>
</dbReference>
<dbReference type="GO" id="GO:0031419">
    <property type="term" value="F:cobalamin binding"/>
    <property type="evidence" value="ECO:0007669"/>
    <property type="project" value="InterPro"/>
</dbReference>
<evidence type="ECO:0000256" key="2">
    <source>
        <dbReference type="ARBA" id="ARBA00022603"/>
    </source>
</evidence>
<dbReference type="InterPro" id="IPR007197">
    <property type="entry name" value="rSAM"/>
</dbReference>
<dbReference type="Gene3D" id="3.80.30.20">
    <property type="entry name" value="tm_1862 like domain"/>
    <property type="match status" value="1"/>
</dbReference>
<dbReference type="InterPro" id="IPR006638">
    <property type="entry name" value="Elp3/MiaA/NifB-like_rSAM"/>
</dbReference>
<dbReference type="InterPro" id="IPR036724">
    <property type="entry name" value="Cobalamin-bd_sf"/>
</dbReference>
<dbReference type="SUPFAM" id="SSF102114">
    <property type="entry name" value="Radical SAM enzymes"/>
    <property type="match status" value="1"/>
</dbReference>
<dbReference type="SFLD" id="SFLDG01123">
    <property type="entry name" value="methyltransferase_(Class_B)"/>
    <property type="match status" value="1"/>
</dbReference>
<keyword evidence="4" id="KW-0949">S-adenosyl-L-methionine</keyword>
<dbReference type="CDD" id="cd02068">
    <property type="entry name" value="radical_SAM_B12_BD"/>
    <property type="match status" value="1"/>
</dbReference>
<dbReference type="GO" id="GO:0003824">
    <property type="term" value="F:catalytic activity"/>
    <property type="evidence" value="ECO:0007669"/>
    <property type="project" value="InterPro"/>
</dbReference>
<dbReference type="SMART" id="SM00729">
    <property type="entry name" value="Elp3"/>
    <property type="match status" value="1"/>
</dbReference>
<keyword evidence="3" id="KW-0808">Transferase</keyword>
<dbReference type="SFLD" id="SFLDG01082">
    <property type="entry name" value="B12-binding_domain_containing"/>
    <property type="match status" value="1"/>
</dbReference>
<dbReference type="InterPro" id="IPR023404">
    <property type="entry name" value="rSAM_horseshoe"/>
</dbReference>
<dbReference type="InterPro" id="IPR034466">
    <property type="entry name" value="Methyltransferase_Class_B"/>
</dbReference>
<evidence type="ECO:0000259" key="8">
    <source>
        <dbReference type="PROSITE" id="PS51332"/>
    </source>
</evidence>